<dbReference type="PANTHER" id="PTHR10048">
    <property type="entry name" value="PHOSPHATIDYLINOSITOL KINASE"/>
    <property type="match status" value="1"/>
</dbReference>
<dbReference type="InterPro" id="IPR029071">
    <property type="entry name" value="Ubiquitin-like_domsf"/>
</dbReference>
<dbReference type="SUPFAM" id="SSF56112">
    <property type="entry name" value="Protein kinase-like (PK-like)"/>
    <property type="match status" value="1"/>
</dbReference>
<evidence type="ECO:0000313" key="12">
    <source>
        <dbReference type="EMBL" id="TNN49180.1"/>
    </source>
</evidence>
<feature type="domain" description="PI3K/PI4K catalytic" evidence="9">
    <location>
        <begin position="611"/>
        <end position="700"/>
    </location>
</feature>
<accession>A0A4Z2G7R9</accession>
<proteinExistence type="inferred from homology"/>
<sequence length="700" mass="79254">MDVSRSKRARNTLRLERRIPMHVEVGSSVPTAANEWVSMWNEAMSSPVELLISQTLCWVHDDLDQVDFSSYLLKVCGREEVLQNKHSLGSHEYVQNCRKWENEISLQLLSHATMRRDLARSAEDDDSPVDLEKHLGQVDRPFKENVTRQGLADYLEGYHNQVNICLQNESTQYKTVDRVSQTLKNLCCALDEVETQAITEAIKRLRHAVNLPRTRSPKVDFPDSPLEVLYVEPKEEPSPELSTVEELDPDLRRKLEKICSRASNFGDIFDLREWFQNKSSGIVSFLWRDAPDFASSRLPNKTPVCSPLQRRVCWLPAAPGSARRSLLGLPAESPPRCQHPRDSLGSLSTERSLTGSPPPAVCPAHSSLRPFGTFHRPSAYPVSSISSSVCRLKRADHQLLWDHRLHCRKDHPSSLPKVLASVPSWDWASMAHIHSLLHHWPPLPPVTALELLESKFADTEVRNVAVSWIEKSSDDELTDYLPQLVQALKFECHLKNGLVMVLLSRARGNINIAHYLYWLLKDAVQDPAWGRLYERVLGALLCLCGVKLRAELEKQTHLVTLLGAVAERVRQAGGSVRQLALQEGLENVQNFFQRNSCRLPLSPSLVAKELNIKACSFFNSNAVPLKLALVNADPLGEEINVMFKVGEDLRQDMLALQMIRIMDRIWQQEGLDLRIVNFKCISTGKDKGDTDRPAMIHTHE</sequence>
<dbReference type="FunFam" id="3.30.1010.10:FF:000001">
    <property type="entry name" value="Phosphatidylinositol 4-phosphate 3-kinase C2 domain-containing subunit beta"/>
    <property type="match status" value="1"/>
</dbReference>
<evidence type="ECO:0000256" key="5">
    <source>
        <dbReference type="ARBA" id="ARBA00022840"/>
    </source>
</evidence>
<dbReference type="PROSITE" id="PS50290">
    <property type="entry name" value="PI3_4_KINASE_3"/>
    <property type="match status" value="1"/>
</dbReference>
<dbReference type="PROSITE" id="PS00915">
    <property type="entry name" value="PI3_4_KINASE_1"/>
    <property type="match status" value="1"/>
</dbReference>
<dbReference type="PROSITE" id="PS51545">
    <property type="entry name" value="PIK_HELICAL"/>
    <property type="match status" value="1"/>
</dbReference>
<keyword evidence="3" id="KW-0547">Nucleotide-binding</keyword>
<dbReference type="GO" id="GO:0005737">
    <property type="term" value="C:cytoplasm"/>
    <property type="evidence" value="ECO:0007669"/>
    <property type="project" value="TreeGrafter"/>
</dbReference>
<dbReference type="Gene3D" id="3.10.20.90">
    <property type="entry name" value="Phosphatidylinositol 3-kinase Catalytic Subunit, Chain A, domain 1"/>
    <property type="match status" value="1"/>
</dbReference>
<keyword evidence="13" id="KW-1185">Reference proteome</keyword>
<evidence type="ECO:0000256" key="8">
    <source>
        <dbReference type="SAM" id="MobiDB-lite"/>
    </source>
</evidence>
<dbReference type="GO" id="GO:0005524">
    <property type="term" value="F:ATP binding"/>
    <property type="evidence" value="ECO:0007669"/>
    <property type="project" value="UniProtKB-KW"/>
</dbReference>
<evidence type="ECO:0000259" key="9">
    <source>
        <dbReference type="PROSITE" id="PS50290"/>
    </source>
</evidence>
<dbReference type="InterPro" id="IPR000403">
    <property type="entry name" value="PI3/4_kinase_cat_dom"/>
</dbReference>
<evidence type="ECO:0000256" key="2">
    <source>
        <dbReference type="ARBA" id="ARBA00022679"/>
    </source>
</evidence>
<gene>
    <name evidence="12" type="primary">PIK3C2A_0</name>
    <name evidence="12" type="ORF">EYF80_040599</name>
</gene>
<dbReference type="InterPro" id="IPR015433">
    <property type="entry name" value="PI3/4_kinase"/>
</dbReference>
<feature type="compositionally biased region" description="Polar residues" evidence="8">
    <location>
        <begin position="345"/>
        <end position="355"/>
    </location>
</feature>
<dbReference type="Pfam" id="PF00613">
    <property type="entry name" value="PI3Ka"/>
    <property type="match status" value="1"/>
</dbReference>
<evidence type="ECO:0000256" key="1">
    <source>
        <dbReference type="ARBA" id="ARBA00006209"/>
    </source>
</evidence>
<protein>
    <submittedName>
        <fullName evidence="12">Phosphatidylinositol 4-phosphate 3-kinase C2 domain-containing subunit alpha</fullName>
    </submittedName>
</protein>
<reference evidence="12 13" key="1">
    <citation type="submission" date="2019-03" db="EMBL/GenBank/DDBJ databases">
        <title>First draft genome of Liparis tanakae, snailfish: a comprehensive survey of snailfish specific genes.</title>
        <authorList>
            <person name="Kim W."/>
            <person name="Song I."/>
            <person name="Jeong J.-H."/>
            <person name="Kim D."/>
            <person name="Kim S."/>
            <person name="Ryu S."/>
            <person name="Song J.Y."/>
            <person name="Lee S.K."/>
        </authorList>
    </citation>
    <scope>NUCLEOTIDE SEQUENCE [LARGE SCALE GENOMIC DNA]</scope>
    <source>
        <tissue evidence="12">Muscle</tissue>
    </source>
</reference>
<dbReference type="PROSITE" id="PS51546">
    <property type="entry name" value="PI3K_RBD"/>
    <property type="match status" value="1"/>
</dbReference>
<dbReference type="Gene3D" id="1.25.40.70">
    <property type="entry name" value="Phosphatidylinositol 3-kinase, accessory domain (PIK)"/>
    <property type="match status" value="1"/>
</dbReference>
<dbReference type="InterPro" id="IPR018936">
    <property type="entry name" value="PI3/4_kinase_CS"/>
</dbReference>
<dbReference type="InterPro" id="IPR011009">
    <property type="entry name" value="Kinase-like_dom_sf"/>
</dbReference>
<evidence type="ECO:0000256" key="7">
    <source>
        <dbReference type="ARBA" id="ARBA00029297"/>
    </source>
</evidence>
<evidence type="ECO:0000259" key="11">
    <source>
        <dbReference type="PROSITE" id="PS51546"/>
    </source>
</evidence>
<feature type="domain" description="PI3K-RBD" evidence="11">
    <location>
        <begin position="16"/>
        <end position="110"/>
    </location>
</feature>
<dbReference type="InterPro" id="IPR001263">
    <property type="entry name" value="PI3K_accessory_dom"/>
</dbReference>
<dbReference type="OrthoDB" id="67688at2759"/>
<comment type="catalytic activity">
    <reaction evidence="7">
        <text>a 1,2-diacyl-sn-glycero-3-phospho-(1D-myo-inositol 4-phosphate) + ATP = a 1,2-diacyl-sn-glycero-3-phospho-(1D-myo-inositol-3,4-bisphosphate) + ADP + H(+)</text>
        <dbReference type="Rhea" id="RHEA:18373"/>
        <dbReference type="ChEBI" id="CHEBI:15378"/>
        <dbReference type="ChEBI" id="CHEBI:30616"/>
        <dbReference type="ChEBI" id="CHEBI:57658"/>
        <dbReference type="ChEBI" id="CHEBI:58178"/>
        <dbReference type="ChEBI" id="CHEBI:456216"/>
        <dbReference type="EC" id="2.7.1.154"/>
    </reaction>
    <physiologicalReaction direction="left-to-right" evidence="7">
        <dbReference type="Rhea" id="RHEA:18374"/>
    </physiologicalReaction>
</comment>
<dbReference type="SMART" id="SM00145">
    <property type="entry name" value="PI3Ka"/>
    <property type="match status" value="1"/>
</dbReference>
<dbReference type="EMBL" id="SRLO01000665">
    <property type="protein sequence ID" value="TNN49180.1"/>
    <property type="molecule type" value="Genomic_DNA"/>
</dbReference>
<dbReference type="GO" id="GO:0005886">
    <property type="term" value="C:plasma membrane"/>
    <property type="evidence" value="ECO:0007669"/>
    <property type="project" value="TreeGrafter"/>
</dbReference>
<keyword evidence="2" id="KW-0808">Transferase</keyword>
<dbReference type="GO" id="GO:0043491">
    <property type="term" value="P:phosphatidylinositol 3-kinase/protein kinase B signal transduction"/>
    <property type="evidence" value="ECO:0007669"/>
    <property type="project" value="TreeGrafter"/>
</dbReference>
<dbReference type="GO" id="GO:0035005">
    <property type="term" value="F:1-phosphatidylinositol-4-phosphate 3-kinase activity"/>
    <property type="evidence" value="ECO:0007669"/>
    <property type="project" value="UniProtKB-EC"/>
</dbReference>
<dbReference type="SUPFAM" id="SSF54236">
    <property type="entry name" value="Ubiquitin-like"/>
    <property type="match status" value="1"/>
</dbReference>
<evidence type="ECO:0000259" key="10">
    <source>
        <dbReference type="PROSITE" id="PS51545"/>
    </source>
</evidence>
<feature type="domain" description="PIK helical" evidence="10">
    <location>
        <begin position="368"/>
        <end position="543"/>
    </location>
</feature>
<dbReference type="InterPro" id="IPR042236">
    <property type="entry name" value="PI3K_accessory_sf"/>
</dbReference>
<dbReference type="SUPFAM" id="SSF48371">
    <property type="entry name" value="ARM repeat"/>
    <property type="match status" value="1"/>
</dbReference>
<evidence type="ECO:0000256" key="6">
    <source>
        <dbReference type="ARBA" id="ARBA00023985"/>
    </source>
</evidence>
<dbReference type="Gene3D" id="3.30.1010.10">
    <property type="entry name" value="Phosphatidylinositol 3-kinase Catalytic Subunit, Chain A, domain 4"/>
    <property type="match status" value="1"/>
</dbReference>
<keyword evidence="4 12" id="KW-0418">Kinase</keyword>
<feature type="region of interest" description="Disordered" evidence="8">
    <location>
        <begin position="325"/>
        <end position="359"/>
    </location>
</feature>
<dbReference type="GO" id="GO:0048015">
    <property type="term" value="P:phosphatidylinositol-mediated signaling"/>
    <property type="evidence" value="ECO:0007669"/>
    <property type="project" value="TreeGrafter"/>
</dbReference>
<dbReference type="GO" id="GO:0005942">
    <property type="term" value="C:phosphatidylinositol 3-kinase complex"/>
    <property type="evidence" value="ECO:0007669"/>
    <property type="project" value="TreeGrafter"/>
</dbReference>
<name>A0A4Z2G7R9_9TELE</name>
<dbReference type="GO" id="GO:0016303">
    <property type="term" value="F:1-phosphatidylinositol-3-kinase activity"/>
    <property type="evidence" value="ECO:0007669"/>
    <property type="project" value="UniProtKB-EC"/>
</dbReference>
<evidence type="ECO:0000256" key="3">
    <source>
        <dbReference type="ARBA" id="ARBA00022741"/>
    </source>
</evidence>
<evidence type="ECO:0000256" key="4">
    <source>
        <dbReference type="ARBA" id="ARBA00022777"/>
    </source>
</evidence>
<dbReference type="PANTHER" id="PTHR10048:SF28">
    <property type="entry name" value="PHOSPHATIDYLINOSITOL 4-PHOSPHATE 3-KINASE C2 DOMAIN-CONTAINING SUBUNIT ALPHA"/>
    <property type="match status" value="1"/>
</dbReference>
<organism evidence="12 13">
    <name type="scientific">Liparis tanakae</name>
    <name type="common">Tanaka's snailfish</name>
    <dbReference type="NCBI Taxonomy" id="230148"/>
    <lineage>
        <taxon>Eukaryota</taxon>
        <taxon>Metazoa</taxon>
        <taxon>Chordata</taxon>
        <taxon>Craniata</taxon>
        <taxon>Vertebrata</taxon>
        <taxon>Euteleostomi</taxon>
        <taxon>Actinopterygii</taxon>
        <taxon>Neopterygii</taxon>
        <taxon>Teleostei</taxon>
        <taxon>Neoteleostei</taxon>
        <taxon>Acanthomorphata</taxon>
        <taxon>Eupercaria</taxon>
        <taxon>Perciformes</taxon>
        <taxon>Cottioidei</taxon>
        <taxon>Cottales</taxon>
        <taxon>Liparidae</taxon>
        <taxon>Liparis</taxon>
    </lineage>
</organism>
<dbReference type="Pfam" id="PF00794">
    <property type="entry name" value="PI3K_rbd"/>
    <property type="match status" value="1"/>
</dbReference>
<dbReference type="AlphaFoldDB" id="A0A4Z2G7R9"/>
<dbReference type="InterPro" id="IPR000341">
    <property type="entry name" value="PI3K_Ras-bd_dom"/>
</dbReference>
<comment type="catalytic activity">
    <reaction evidence="6">
        <text>a 1,2-diacyl-sn-glycero-3-phospho-(1D-myo-inositol) + ATP = a 1,2-diacyl-sn-glycero-3-phospho-(1D-myo-inositol-3-phosphate) + ADP + H(+)</text>
        <dbReference type="Rhea" id="RHEA:12709"/>
        <dbReference type="ChEBI" id="CHEBI:15378"/>
        <dbReference type="ChEBI" id="CHEBI:30616"/>
        <dbReference type="ChEBI" id="CHEBI:57880"/>
        <dbReference type="ChEBI" id="CHEBI:58088"/>
        <dbReference type="ChEBI" id="CHEBI:456216"/>
        <dbReference type="EC" id="2.7.1.137"/>
    </reaction>
    <physiologicalReaction direction="left-to-right" evidence="6">
        <dbReference type="Rhea" id="RHEA:12710"/>
    </physiologicalReaction>
</comment>
<dbReference type="Proteomes" id="UP000314294">
    <property type="component" value="Unassembled WGS sequence"/>
</dbReference>
<dbReference type="Pfam" id="PF00454">
    <property type="entry name" value="PI3_PI4_kinase"/>
    <property type="match status" value="1"/>
</dbReference>
<comment type="similarity">
    <text evidence="1">Belongs to the PI3/PI4-kinase family. Type III PI4K subfamily.</text>
</comment>
<dbReference type="InterPro" id="IPR016024">
    <property type="entry name" value="ARM-type_fold"/>
</dbReference>
<dbReference type="GO" id="GO:0016477">
    <property type="term" value="P:cell migration"/>
    <property type="evidence" value="ECO:0007669"/>
    <property type="project" value="TreeGrafter"/>
</dbReference>
<dbReference type="SMART" id="SM00144">
    <property type="entry name" value="PI3K_rbd"/>
    <property type="match status" value="1"/>
</dbReference>
<keyword evidence="5" id="KW-0067">ATP-binding</keyword>
<evidence type="ECO:0000313" key="13">
    <source>
        <dbReference type="Proteomes" id="UP000314294"/>
    </source>
</evidence>
<comment type="caution">
    <text evidence="12">The sequence shown here is derived from an EMBL/GenBank/DDBJ whole genome shotgun (WGS) entry which is preliminary data.</text>
</comment>